<evidence type="ECO:0000256" key="7">
    <source>
        <dbReference type="ARBA" id="ARBA00022989"/>
    </source>
</evidence>
<keyword evidence="7 12" id="KW-1133">Transmembrane helix</keyword>
<evidence type="ECO:0000313" key="13">
    <source>
        <dbReference type="EMBL" id="DAF94981.1"/>
    </source>
</evidence>
<keyword evidence="9" id="KW-0406">Ion transport</keyword>
<feature type="transmembrane region" description="Helical" evidence="12">
    <location>
        <begin position="341"/>
        <end position="359"/>
    </location>
</feature>
<reference evidence="13" key="1">
    <citation type="journal article" date="2021" name="Proc. Natl. Acad. Sci. U.S.A.">
        <title>A Catalog of Tens of Thousands of Viruses from Human Metagenomes Reveals Hidden Associations with Chronic Diseases.</title>
        <authorList>
            <person name="Tisza M.J."/>
            <person name="Buck C.B."/>
        </authorList>
    </citation>
    <scope>NUCLEOTIDE SEQUENCE</scope>
    <source>
        <strain evidence="13">CtQf419</strain>
    </source>
</reference>
<evidence type="ECO:0000256" key="1">
    <source>
        <dbReference type="ARBA" id="ARBA00004651"/>
    </source>
</evidence>
<evidence type="ECO:0000256" key="4">
    <source>
        <dbReference type="ARBA" id="ARBA00022475"/>
    </source>
</evidence>
<keyword evidence="4" id="KW-1003">Cell membrane</keyword>
<feature type="transmembrane region" description="Helical" evidence="12">
    <location>
        <begin position="162"/>
        <end position="184"/>
    </location>
</feature>
<evidence type="ECO:0000256" key="9">
    <source>
        <dbReference type="ARBA" id="ARBA00023065"/>
    </source>
</evidence>
<dbReference type="Gene3D" id="1.20.1730.10">
    <property type="entry name" value="Sodium/glucose cotransporter"/>
    <property type="match status" value="1"/>
</dbReference>
<feature type="transmembrane region" description="Helical" evidence="12">
    <location>
        <begin position="392"/>
        <end position="413"/>
    </location>
</feature>
<dbReference type="InterPro" id="IPR038377">
    <property type="entry name" value="Na/Glc_symporter_sf"/>
</dbReference>
<evidence type="ECO:0000256" key="11">
    <source>
        <dbReference type="ARBA" id="ARBA00023201"/>
    </source>
</evidence>
<evidence type="ECO:0000256" key="3">
    <source>
        <dbReference type="ARBA" id="ARBA00022448"/>
    </source>
</evidence>
<keyword evidence="6" id="KW-0769">Symport</keyword>
<protein>
    <submittedName>
        <fullName evidence="13">SLC5sbd</fullName>
    </submittedName>
</protein>
<feature type="transmembrane region" description="Helical" evidence="12">
    <location>
        <begin position="299"/>
        <end position="320"/>
    </location>
</feature>
<evidence type="ECO:0000256" key="12">
    <source>
        <dbReference type="SAM" id="Phobius"/>
    </source>
</evidence>
<feature type="transmembrane region" description="Helical" evidence="12">
    <location>
        <begin position="106"/>
        <end position="125"/>
    </location>
</feature>
<proteinExistence type="inferred from homology"/>
<comment type="subcellular location">
    <subcellularLocation>
        <location evidence="1">Cell membrane</location>
        <topology evidence="1">Multi-pass membrane protein</topology>
    </subcellularLocation>
</comment>
<evidence type="ECO:0000256" key="5">
    <source>
        <dbReference type="ARBA" id="ARBA00022692"/>
    </source>
</evidence>
<dbReference type="InterPro" id="IPR050277">
    <property type="entry name" value="Sodium:Solute_Symporter"/>
</dbReference>
<keyword evidence="5 12" id="KW-0812">Transmembrane</keyword>
<accession>A0A8S5UKF8</accession>
<keyword evidence="11" id="KW-0739">Sodium transport</keyword>
<feature type="transmembrane region" description="Helical" evidence="12">
    <location>
        <begin position="253"/>
        <end position="279"/>
    </location>
</feature>
<comment type="similarity">
    <text evidence="2">Belongs to the sodium:solute symporter (SSF) (TC 2.A.21) family.</text>
</comment>
<dbReference type="PANTHER" id="PTHR48086">
    <property type="entry name" value="SODIUM/PROLINE SYMPORTER-RELATED"/>
    <property type="match status" value="1"/>
</dbReference>
<dbReference type="Pfam" id="PF00474">
    <property type="entry name" value="SSF"/>
    <property type="match status" value="1"/>
</dbReference>
<evidence type="ECO:0000256" key="2">
    <source>
        <dbReference type="ARBA" id="ARBA00006434"/>
    </source>
</evidence>
<evidence type="ECO:0000256" key="6">
    <source>
        <dbReference type="ARBA" id="ARBA00022847"/>
    </source>
</evidence>
<name>A0A8S5UKF8_9CAUD</name>
<dbReference type="PROSITE" id="PS50283">
    <property type="entry name" value="NA_SOLUT_SYMP_3"/>
    <property type="match status" value="1"/>
</dbReference>
<feature type="transmembrane region" description="Helical" evidence="12">
    <location>
        <begin position="419"/>
        <end position="441"/>
    </location>
</feature>
<feature type="transmembrane region" description="Helical" evidence="12">
    <location>
        <begin position="31"/>
        <end position="48"/>
    </location>
</feature>
<sequence>MLGVSYLLTRRQTTLQGFLVGNRRMGTIKSAMSIAATWIWAPALFVSAEKAYSNGWPGLFWFLVPNILCLLFFIPYAERIRKQMPDGITISGYMGTIYRSVKVKRVYLAQLSILAVLSTAVQLLAGGKILSSVLGIDFFTTTVILSMIAYSYSQFSGIMASVITDAMQMVLILGCCLLLVPWAVSMPGGYSALVNGLHGINGNYQSLVSDSGIALFLGFGLPAALGLMAGPFGDQCFWQRAFSIKEGKIAKAFALGTGLFAIVPLSMGILGFIAAGYGYSATDEGIVNYELVAQLFPEWVTLPFLFMVISGLLSTIDSNLCAAASLVTDAKKDVEMWHTKAAMAVLLLAGILIASVPGITVTHLFLIYGTLRSTTMLPTMLTLLGKRLPEKGICYGVGLAIIVGLPVFALGTVLNLSTIKIIGCLVATLTGTIVALTWGLFNRI</sequence>
<dbReference type="GO" id="GO:0005886">
    <property type="term" value="C:plasma membrane"/>
    <property type="evidence" value="ECO:0007669"/>
    <property type="project" value="UniProtKB-SubCell"/>
</dbReference>
<organism evidence="13">
    <name type="scientific">Myoviridae sp. ctQf419</name>
    <dbReference type="NCBI Taxonomy" id="2825102"/>
    <lineage>
        <taxon>Viruses</taxon>
        <taxon>Duplodnaviria</taxon>
        <taxon>Heunggongvirae</taxon>
        <taxon>Uroviricota</taxon>
        <taxon>Caudoviricetes</taxon>
    </lineage>
</organism>
<dbReference type="InterPro" id="IPR001734">
    <property type="entry name" value="Na/solute_symporter"/>
</dbReference>
<dbReference type="GO" id="GO:0015293">
    <property type="term" value="F:symporter activity"/>
    <property type="evidence" value="ECO:0007669"/>
    <property type="project" value="UniProtKB-KW"/>
</dbReference>
<feature type="transmembrane region" description="Helical" evidence="12">
    <location>
        <begin position="213"/>
        <end position="232"/>
    </location>
</feature>
<evidence type="ECO:0000256" key="10">
    <source>
        <dbReference type="ARBA" id="ARBA00023136"/>
    </source>
</evidence>
<keyword evidence="3" id="KW-0813">Transport</keyword>
<dbReference type="EMBL" id="BK016102">
    <property type="protein sequence ID" value="DAF94981.1"/>
    <property type="molecule type" value="Genomic_DNA"/>
</dbReference>
<dbReference type="GO" id="GO:0006814">
    <property type="term" value="P:sodium ion transport"/>
    <property type="evidence" value="ECO:0007669"/>
    <property type="project" value="UniProtKB-KW"/>
</dbReference>
<keyword evidence="10 12" id="KW-0472">Membrane</keyword>
<evidence type="ECO:0000256" key="8">
    <source>
        <dbReference type="ARBA" id="ARBA00023053"/>
    </source>
</evidence>
<keyword evidence="8" id="KW-0915">Sodium</keyword>
<feature type="transmembrane region" description="Helical" evidence="12">
    <location>
        <begin position="60"/>
        <end position="77"/>
    </location>
</feature>
<dbReference type="PANTHER" id="PTHR48086:SF3">
    <property type="entry name" value="SODIUM_PROLINE SYMPORTER"/>
    <property type="match status" value="1"/>
</dbReference>